<dbReference type="AlphaFoldDB" id="A0A8B2NNQ1"/>
<keyword evidence="1" id="KW-0732">Signal</keyword>
<dbReference type="Proteomes" id="UP000249590">
    <property type="component" value="Unassembled WGS sequence"/>
</dbReference>
<sequence>MRALLLLVVLTVSTPALANHPGELLDETMAAKEPAFEPADRRPPAIELRTVDDLEFDLHDLEDKVVVLTFLPEGCGPPCADQQALLVEVQEAIEITPMRDMISFVTVASPDSPVAPSANDANWLTVTPRDPEAVAEMSAEWAELSSRGGEEPMAYVLDRGARQAGIFHGTSFAWVNMVLYINGLTNAHPPESGLLDRIWDLFQ</sequence>
<comment type="caution">
    <text evidence="2">The sequence shown here is derived from an EMBL/GenBank/DDBJ whole genome shotgun (WGS) entry which is preliminary data.</text>
</comment>
<dbReference type="InterPro" id="IPR036249">
    <property type="entry name" value="Thioredoxin-like_sf"/>
</dbReference>
<name>A0A8B2NNQ1_9HYPH</name>
<keyword evidence="3" id="KW-1185">Reference proteome</keyword>
<evidence type="ECO:0000313" key="2">
    <source>
        <dbReference type="EMBL" id="RAH96201.1"/>
    </source>
</evidence>
<evidence type="ECO:0000256" key="1">
    <source>
        <dbReference type="SAM" id="SignalP"/>
    </source>
</evidence>
<dbReference type="Gene3D" id="3.40.30.10">
    <property type="entry name" value="Glutaredoxin"/>
    <property type="match status" value="1"/>
</dbReference>
<gene>
    <name evidence="2" type="ORF">DLJ53_32980</name>
</gene>
<accession>A0A8B2NNQ1</accession>
<proteinExistence type="predicted"/>
<organism evidence="2 3">
    <name type="scientific">Acuticoccus sediminis</name>
    <dbReference type="NCBI Taxonomy" id="2184697"/>
    <lineage>
        <taxon>Bacteria</taxon>
        <taxon>Pseudomonadati</taxon>
        <taxon>Pseudomonadota</taxon>
        <taxon>Alphaproteobacteria</taxon>
        <taxon>Hyphomicrobiales</taxon>
        <taxon>Amorphaceae</taxon>
        <taxon>Acuticoccus</taxon>
    </lineage>
</organism>
<feature type="signal peptide" evidence="1">
    <location>
        <begin position="1"/>
        <end position="18"/>
    </location>
</feature>
<dbReference type="EMBL" id="QHHQ01000015">
    <property type="protein sequence ID" value="RAH96201.1"/>
    <property type="molecule type" value="Genomic_DNA"/>
</dbReference>
<evidence type="ECO:0000313" key="3">
    <source>
        <dbReference type="Proteomes" id="UP000249590"/>
    </source>
</evidence>
<feature type="chain" id="PRO_5032717353" evidence="1">
    <location>
        <begin position="19"/>
        <end position="203"/>
    </location>
</feature>
<reference evidence="2 3" key="1">
    <citation type="submission" date="2018-05" db="EMBL/GenBank/DDBJ databases">
        <title>Acuticoccus sediminis sp. nov., isolated from deep-sea sediment of Indian Ocean.</title>
        <authorList>
            <person name="Liu X."/>
            <person name="Lai Q."/>
            <person name="Du Y."/>
            <person name="Sun F."/>
            <person name="Zhang X."/>
            <person name="Wang S."/>
            <person name="Shao Z."/>
        </authorList>
    </citation>
    <scope>NUCLEOTIDE SEQUENCE [LARGE SCALE GENOMIC DNA]</scope>
    <source>
        <strain evidence="2 3">PTG4-2</strain>
    </source>
</reference>
<dbReference type="SUPFAM" id="SSF52833">
    <property type="entry name" value="Thioredoxin-like"/>
    <property type="match status" value="1"/>
</dbReference>
<protein>
    <submittedName>
        <fullName evidence="2">Cytochrome-c oxidase</fullName>
    </submittedName>
</protein>